<reference evidence="2" key="2">
    <citation type="journal article" date="2015" name="Data Brief">
        <title>Shoot transcriptome of the giant reed, Arundo donax.</title>
        <authorList>
            <person name="Barrero R.A."/>
            <person name="Guerrero F.D."/>
            <person name="Moolhuijzen P."/>
            <person name="Goolsby J.A."/>
            <person name="Tidwell J."/>
            <person name="Bellgard S.E."/>
            <person name="Bellgard M.I."/>
        </authorList>
    </citation>
    <scope>NUCLEOTIDE SEQUENCE</scope>
    <source>
        <tissue evidence="2">Shoot tissue taken approximately 20 cm above the soil surface</tissue>
    </source>
</reference>
<sequence>MKILSSSDTVLPSNFFHNKILAVRLSCFEPSILLSILVYFYV</sequence>
<keyword evidence="1" id="KW-1133">Transmembrane helix</keyword>
<proteinExistence type="predicted"/>
<dbReference type="AlphaFoldDB" id="A0A0A9B7B6"/>
<keyword evidence="1" id="KW-0472">Membrane</keyword>
<organism evidence="2">
    <name type="scientific">Arundo donax</name>
    <name type="common">Giant reed</name>
    <name type="synonym">Donax arundinaceus</name>
    <dbReference type="NCBI Taxonomy" id="35708"/>
    <lineage>
        <taxon>Eukaryota</taxon>
        <taxon>Viridiplantae</taxon>
        <taxon>Streptophyta</taxon>
        <taxon>Embryophyta</taxon>
        <taxon>Tracheophyta</taxon>
        <taxon>Spermatophyta</taxon>
        <taxon>Magnoliopsida</taxon>
        <taxon>Liliopsida</taxon>
        <taxon>Poales</taxon>
        <taxon>Poaceae</taxon>
        <taxon>PACMAD clade</taxon>
        <taxon>Arundinoideae</taxon>
        <taxon>Arundineae</taxon>
        <taxon>Arundo</taxon>
    </lineage>
</organism>
<evidence type="ECO:0000313" key="2">
    <source>
        <dbReference type="EMBL" id="JAD59909.1"/>
    </source>
</evidence>
<keyword evidence="1" id="KW-0812">Transmembrane</keyword>
<name>A0A0A9B7B6_ARUDO</name>
<protein>
    <submittedName>
        <fullName evidence="2">Uncharacterized protein</fullName>
    </submittedName>
</protein>
<dbReference type="EMBL" id="GBRH01237986">
    <property type="protein sequence ID" value="JAD59909.1"/>
    <property type="molecule type" value="Transcribed_RNA"/>
</dbReference>
<accession>A0A0A9B7B6</accession>
<reference evidence="2" key="1">
    <citation type="submission" date="2014-09" db="EMBL/GenBank/DDBJ databases">
        <authorList>
            <person name="Magalhaes I.L.F."/>
            <person name="Oliveira U."/>
            <person name="Santos F.R."/>
            <person name="Vidigal T.H.D.A."/>
            <person name="Brescovit A.D."/>
            <person name="Santos A.J."/>
        </authorList>
    </citation>
    <scope>NUCLEOTIDE SEQUENCE</scope>
    <source>
        <tissue evidence="2">Shoot tissue taken approximately 20 cm above the soil surface</tissue>
    </source>
</reference>
<evidence type="ECO:0000256" key="1">
    <source>
        <dbReference type="SAM" id="Phobius"/>
    </source>
</evidence>
<feature type="transmembrane region" description="Helical" evidence="1">
    <location>
        <begin position="21"/>
        <end position="41"/>
    </location>
</feature>